<feature type="region of interest" description="Disordered" evidence="2">
    <location>
        <begin position="218"/>
        <end position="256"/>
    </location>
</feature>
<comment type="caution">
    <text evidence="3">The sequence shown here is derived from an EMBL/GenBank/DDBJ whole genome shotgun (WGS) entry which is preliminary data.</text>
</comment>
<proteinExistence type="predicted"/>
<name>A0A0G1WY63_9BACT</name>
<evidence type="ECO:0000256" key="2">
    <source>
        <dbReference type="SAM" id="MobiDB-lite"/>
    </source>
</evidence>
<evidence type="ECO:0000313" key="4">
    <source>
        <dbReference type="Proteomes" id="UP000034273"/>
    </source>
</evidence>
<feature type="coiled-coil region" evidence="1">
    <location>
        <begin position="30"/>
        <end position="61"/>
    </location>
</feature>
<dbReference type="Proteomes" id="UP000034273">
    <property type="component" value="Unassembled WGS sequence"/>
</dbReference>
<dbReference type="EMBL" id="LCQW01000016">
    <property type="protein sequence ID" value="KKW23823.1"/>
    <property type="molecule type" value="Genomic_DNA"/>
</dbReference>
<accession>A0A0G1WY63</accession>
<reference evidence="3 4" key="1">
    <citation type="journal article" date="2015" name="Nature">
        <title>rRNA introns, odd ribosomes, and small enigmatic genomes across a large radiation of phyla.</title>
        <authorList>
            <person name="Brown C.T."/>
            <person name="Hug L.A."/>
            <person name="Thomas B.C."/>
            <person name="Sharon I."/>
            <person name="Castelle C.J."/>
            <person name="Singh A."/>
            <person name="Wilkins M.J."/>
            <person name="Williams K.H."/>
            <person name="Banfield J.F."/>
        </authorList>
    </citation>
    <scope>NUCLEOTIDE SEQUENCE [LARGE SCALE GENOMIC DNA]</scope>
</reference>
<protein>
    <submittedName>
        <fullName evidence="3">Uncharacterized protein</fullName>
    </submittedName>
</protein>
<feature type="compositionally biased region" description="Basic and acidic residues" evidence="2">
    <location>
        <begin position="218"/>
        <end position="229"/>
    </location>
</feature>
<gene>
    <name evidence="3" type="ORF">UY67_C0016G0010</name>
</gene>
<keyword evidence="1" id="KW-0175">Coiled coil</keyword>
<dbReference type="STRING" id="1618671.UY67_C0016G0010"/>
<organism evidence="3 4">
    <name type="scientific">Candidatus Kaiserbacteria bacterium GW2011_GWA2_52_12</name>
    <dbReference type="NCBI Taxonomy" id="1618671"/>
    <lineage>
        <taxon>Bacteria</taxon>
        <taxon>Candidatus Kaiseribacteriota</taxon>
    </lineage>
</organism>
<evidence type="ECO:0000313" key="3">
    <source>
        <dbReference type="EMBL" id="KKW23823.1"/>
    </source>
</evidence>
<sequence>MRPMRNRTLVVGLVLFAALAVGAFATLNSVAVVERQEEVAKEQYQNALKQHEETVGMVEKLADTASTLEEWRDVLARTGALPLQAKEYFTARVHIGMLETLATERDRLFVNAGELFAANEKDPDIRKILDKAREVHKLAETFIQKLSSDSDDPTWRLALQYRKAYEKYRSLAFLAGNEHDEALDIIADVMSNLRLANKVESKNNRVELFMEFVYKKAKEEESKRGKEGASGRPRALPSRGGPHEPGTGGSDRPRRH</sequence>
<evidence type="ECO:0000256" key="1">
    <source>
        <dbReference type="SAM" id="Coils"/>
    </source>
</evidence>
<dbReference type="AlphaFoldDB" id="A0A0G1WY63"/>